<gene>
    <name evidence="1" type="ORF">EJ05DRAFT_511726</name>
</gene>
<name>A0A6A6W4K9_9PEZI</name>
<evidence type="ECO:0008006" key="3">
    <source>
        <dbReference type="Google" id="ProtNLM"/>
    </source>
</evidence>
<evidence type="ECO:0000313" key="1">
    <source>
        <dbReference type="EMBL" id="KAF2756974.1"/>
    </source>
</evidence>
<dbReference type="GeneID" id="54489315"/>
<dbReference type="RefSeq" id="XP_033599425.1">
    <property type="nucleotide sequence ID" value="XM_033748261.1"/>
</dbReference>
<dbReference type="EMBL" id="ML996574">
    <property type="protein sequence ID" value="KAF2756974.1"/>
    <property type="molecule type" value="Genomic_DNA"/>
</dbReference>
<dbReference type="Proteomes" id="UP000799437">
    <property type="component" value="Unassembled WGS sequence"/>
</dbReference>
<reference evidence="1" key="1">
    <citation type="journal article" date="2020" name="Stud. Mycol.">
        <title>101 Dothideomycetes genomes: a test case for predicting lifestyles and emergence of pathogens.</title>
        <authorList>
            <person name="Haridas S."/>
            <person name="Albert R."/>
            <person name="Binder M."/>
            <person name="Bloem J."/>
            <person name="Labutti K."/>
            <person name="Salamov A."/>
            <person name="Andreopoulos B."/>
            <person name="Baker S."/>
            <person name="Barry K."/>
            <person name="Bills G."/>
            <person name="Bluhm B."/>
            <person name="Cannon C."/>
            <person name="Castanera R."/>
            <person name="Culley D."/>
            <person name="Daum C."/>
            <person name="Ezra D."/>
            <person name="Gonzalez J."/>
            <person name="Henrissat B."/>
            <person name="Kuo A."/>
            <person name="Liang C."/>
            <person name="Lipzen A."/>
            <person name="Lutzoni F."/>
            <person name="Magnuson J."/>
            <person name="Mondo S."/>
            <person name="Nolan M."/>
            <person name="Ohm R."/>
            <person name="Pangilinan J."/>
            <person name="Park H.-J."/>
            <person name="Ramirez L."/>
            <person name="Alfaro M."/>
            <person name="Sun H."/>
            <person name="Tritt A."/>
            <person name="Yoshinaga Y."/>
            <person name="Zwiers L.-H."/>
            <person name="Turgeon B."/>
            <person name="Goodwin S."/>
            <person name="Spatafora J."/>
            <person name="Crous P."/>
            <person name="Grigoriev I."/>
        </authorList>
    </citation>
    <scope>NUCLEOTIDE SEQUENCE</scope>
    <source>
        <strain evidence="1">CBS 121739</strain>
    </source>
</reference>
<protein>
    <recommendedName>
        <fullName evidence="3">F-box domain-containing protein</fullName>
    </recommendedName>
</protein>
<sequence length="307" mass="35552">MIFLPIFEMTSPAVSSKCHLLELPQELRDEIYNYLLEAEGQTLHCYDGIPRHNDFPRAKIGRTKESHIDRKIHLPIRFCQKPLAICRQLRTEFLDFLDAAHSKSGPIIITMDALRPISTAVGWLTPVKKLLTPAFMRSRPAISASSHIHFRVWPGWNWWHGDQNSTVEDQLVVMLPFITQAKKVTLELCLETWDLANRDIELTDFFERLQPFLGSTLRRQKSEPFGRVTWLINLRTYDQDGIEPSYDMIVNLYEREEVYIAERSEIQVVEKIGKLAPDDWFAATFNGESNGPPFETKIWHKSISLTA</sequence>
<proteinExistence type="predicted"/>
<accession>A0A6A6W4K9</accession>
<dbReference type="AlphaFoldDB" id="A0A6A6W4K9"/>
<dbReference type="OrthoDB" id="5272396at2759"/>
<keyword evidence="2" id="KW-1185">Reference proteome</keyword>
<evidence type="ECO:0000313" key="2">
    <source>
        <dbReference type="Proteomes" id="UP000799437"/>
    </source>
</evidence>
<organism evidence="1 2">
    <name type="scientific">Pseudovirgaria hyperparasitica</name>
    <dbReference type="NCBI Taxonomy" id="470096"/>
    <lineage>
        <taxon>Eukaryota</taxon>
        <taxon>Fungi</taxon>
        <taxon>Dikarya</taxon>
        <taxon>Ascomycota</taxon>
        <taxon>Pezizomycotina</taxon>
        <taxon>Dothideomycetes</taxon>
        <taxon>Dothideomycetes incertae sedis</taxon>
        <taxon>Acrospermales</taxon>
        <taxon>Acrospermaceae</taxon>
        <taxon>Pseudovirgaria</taxon>
    </lineage>
</organism>